<gene>
    <name evidence="3" type="ORF">KYE46_15720</name>
</gene>
<evidence type="ECO:0000313" key="4">
    <source>
        <dbReference type="Proteomes" id="UP000825009"/>
    </source>
</evidence>
<dbReference type="InterPro" id="IPR033900">
    <property type="entry name" value="Gram_neg_porin_domain"/>
</dbReference>
<organism evidence="3 4">
    <name type="scientific">Gymnodinialimonas ceratoperidinii</name>
    <dbReference type="NCBI Taxonomy" id="2856823"/>
    <lineage>
        <taxon>Bacteria</taxon>
        <taxon>Pseudomonadati</taxon>
        <taxon>Pseudomonadota</taxon>
        <taxon>Alphaproteobacteria</taxon>
        <taxon>Rhodobacterales</taxon>
        <taxon>Paracoccaceae</taxon>
        <taxon>Gymnodinialimonas</taxon>
    </lineage>
</organism>
<evidence type="ECO:0000313" key="3">
    <source>
        <dbReference type="EMBL" id="QXT39354.1"/>
    </source>
</evidence>
<keyword evidence="1" id="KW-0732">Signal</keyword>
<feature type="domain" description="Porin" evidence="2">
    <location>
        <begin position="99"/>
        <end position="226"/>
    </location>
</feature>
<dbReference type="AlphaFoldDB" id="A0A8F6Y9W4"/>
<protein>
    <submittedName>
        <fullName evidence="3">Porin</fullName>
    </submittedName>
</protein>
<feature type="chain" id="PRO_5034831614" evidence="1">
    <location>
        <begin position="21"/>
        <end position="321"/>
    </location>
</feature>
<dbReference type="EMBL" id="CP079194">
    <property type="protein sequence ID" value="QXT39354.1"/>
    <property type="molecule type" value="Genomic_DNA"/>
</dbReference>
<dbReference type="GO" id="GO:0016020">
    <property type="term" value="C:membrane"/>
    <property type="evidence" value="ECO:0007669"/>
    <property type="project" value="InterPro"/>
</dbReference>
<feature type="signal peptide" evidence="1">
    <location>
        <begin position="1"/>
        <end position="20"/>
    </location>
</feature>
<accession>A0A8F6Y9W4</accession>
<keyword evidence="4" id="KW-1185">Reference proteome</keyword>
<evidence type="ECO:0000256" key="1">
    <source>
        <dbReference type="SAM" id="SignalP"/>
    </source>
</evidence>
<dbReference type="GO" id="GO:0015288">
    <property type="term" value="F:porin activity"/>
    <property type="evidence" value="ECO:0007669"/>
    <property type="project" value="InterPro"/>
</dbReference>
<name>A0A8F6Y9W4_9RHOB</name>
<evidence type="ECO:0000259" key="2">
    <source>
        <dbReference type="Pfam" id="PF13609"/>
    </source>
</evidence>
<dbReference type="RefSeq" id="WP_219001892.1">
    <property type="nucleotide sequence ID" value="NZ_CP079194.1"/>
</dbReference>
<proteinExistence type="predicted"/>
<dbReference type="KEGG" id="gce:KYE46_15720"/>
<dbReference type="Pfam" id="PF13609">
    <property type="entry name" value="Porin_4"/>
    <property type="match status" value="1"/>
</dbReference>
<dbReference type="Proteomes" id="UP000825009">
    <property type="component" value="Chromosome"/>
</dbReference>
<reference evidence="3 4" key="1">
    <citation type="submission" date="2021-07" db="EMBL/GenBank/DDBJ databases">
        <title>A novel Jannaschia species isolated from marine dinoflagellate Ceratoperidinium margalefii.</title>
        <authorList>
            <person name="Jiang Y."/>
            <person name="Li Z."/>
        </authorList>
    </citation>
    <scope>NUCLEOTIDE SEQUENCE [LARGE SCALE GENOMIC DNA]</scope>
    <source>
        <strain evidence="3 4">J12C1-MA-4</strain>
    </source>
</reference>
<sequence length="321" mass="33229">MIRPAIFVGVLAALPSTTVAQGISFEGAATIGYNFNTISGLPGDDLTLNGASIDVDGDLRFSEHVSVGLGFGLASGELDTGGGTNLDVDLMSLAIEPVYNFGNGGYVGAYYRTGDLDIALLGPLSIGIDTNQYGIFGGYDFGQGHVEAFYGVSDLDNDSPGFDVDIVDYGLSASYDVMPALEVYGAVMRTEIGAGGSDFDVTGFSIGADYMVNDEFTLYGAVGRTTFVLGAPDDIHATGLTLGASYDLTAAASMPLLVSAEYSHTVVDGSGLFGFEPQVDRFALGLTIPIGNNASAVPLNSNTRAARGEYRSAIASVIQSF</sequence>